<feature type="transmembrane region" description="Helical" evidence="7">
    <location>
        <begin position="83"/>
        <end position="105"/>
    </location>
</feature>
<keyword evidence="7" id="KW-0288">FMN</keyword>
<keyword evidence="7" id="KW-1003">Cell membrane</keyword>
<keyword evidence="7" id="KW-0285">Flavoprotein</keyword>
<protein>
    <recommendedName>
        <fullName evidence="7">Protein-methionine-sulfoxide reductase heme-binding subunit MsrQ</fullName>
    </recommendedName>
    <alternativeName>
        <fullName evidence="7">Flavocytochrome MsrQ</fullName>
    </alternativeName>
</protein>
<dbReference type="EMBL" id="JBHRSK010000006">
    <property type="protein sequence ID" value="MFC2968387.1"/>
    <property type="molecule type" value="Genomic_DNA"/>
</dbReference>
<keyword evidence="2 7" id="KW-0813">Transport</keyword>
<accession>A0ABV7AGR2</accession>
<keyword evidence="6 7" id="KW-0472">Membrane</keyword>
<dbReference type="PANTHER" id="PTHR36964">
    <property type="entry name" value="PROTEIN-METHIONINE-SULFOXIDE REDUCTASE HEME-BINDING SUBUNIT MSRQ"/>
    <property type="match status" value="1"/>
</dbReference>
<evidence type="ECO:0000256" key="1">
    <source>
        <dbReference type="ARBA" id="ARBA00004141"/>
    </source>
</evidence>
<evidence type="ECO:0000313" key="10">
    <source>
        <dbReference type="Proteomes" id="UP001595443"/>
    </source>
</evidence>
<dbReference type="InterPro" id="IPR022837">
    <property type="entry name" value="MsrQ-like"/>
</dbReference>
<reference evidence="10" key="1">
    <citation type="journal article" date="2019" name="Int. J. Syst. Evol. Microbiol.">
        <title>The Global Catalogue of Microorganisms (GCM) 10K type strain sequencing project: providing services to taxonomists for standard genome sequencing and annotation.</title>
        <authorList>
            <consortium name="The Broad Institute Genomics Platform"/>
            <consortium name="The Broad Institute Genome Sequencing Center for Infectious Disease"/>
            <person name="Wu L."/>
            <person name="Ma J."/>
        </authorList>
    </citation>
    <scope>NUCLEOTIDE SEQUENCE [LARGE SCALE GENOMIC DNA]</scope>
    <source>
        <strain evidence="10">KCTC 62192</strain>
    </source>
</reference>
<evidence type="ECO:0000256" key="3">
    <source>
        <dbReference type="ARBA" id="ARBA00022692"/>
    </source>
</evidence>
<keyword evidence="4 7" id="KW-1133">Transmembrane helix</keyword>
<evidence type="ECO:0000256" key="4">
    <source>
        <dbReference type="ARBA" id="ARBA00022989"/>
    </source>
</evidence>
<evidence type="ECO:0000256" key="2">
    <source>
        <dbReference type="ARBA" id="ARBA00022448"/>
    </source>
</evidence>
<feature type="domain" description="Ferric oxidoreductase" evidence="8">
    <location>
        <begin position="57"/>
        <end position="164"/>
    </location>
</feature>
<evidence type="ECO:0000259" key="8">
    <source>
        <dbReference type="Pfam" id="PF01794"/>
    </source>
</evidence>
<name>A0ABV7AGR2_9RHOB</name>
<evidence type="ECO:0000256" key="6">
    <source>
        <dbReference type="ARBA" id="ARBA00023136"/>
    </source>
</evidence>
<feature type="transmembrane region" description="Helical" evidence="7">
    <location>
        <begin position="14"/>
        <end position="34"/>
    </location>
</feature>
<keyword evidence="7" id="KW-0479">Metal-binding</keyword>
<evidence type="ECO:0000256" key="5">
    <source>
        <dbReference type="ARBA" id="ARBA00023004"/>
    </source>
</evidence>
<dbReference type="PANTHER" id="PTHR36964:SF1">
    <property type="entry name" value="PROTEIN-METHIONINE-SULFOXIDE REDUCTASE HEME-BINDING SUBUNIT MSRQ"/>
    <property type="match status" value="1"/>
</dbReference>
<comment type="cofactor">
    <cofactor evidence="7">
        <name>heme b</name>
        <dbReference type="ChEBI" id="CHEBI:60344"/>
    </cofactor>
    <text evidence="7">Binds 1 heme b (iron(II)-protoporphyrin IX) group per subunit.</text>
</comment>
<feature type="transmembrane region" description="Helical" evidence="7">
    <location>
        <begin position="181"/>
        <end position="198"/>
    </location>
</feature>
<feature type="transmembrane region" description="Helical" evidence="7">
    <location>
        <begin position="54"/>
        <end position="71"/>
    </location>
</feature>
<feature type="transmembrane region" description="Helical" evidence="7">
    <location>
        <begin position="117"/>
        <end position="135"/>
    </location>
</feature>
<evidence type="ECO:0000256" key="7">
    <source>
        <dbReference type="HAMAP-Rule" id="MF_01207"/>
    </source>
</evidence>
<feature type="transmembrane region" description="Helical" evidence="7">
    <location>
        <begin position="156"/>
        <end position="175"/>
    </location>
</feature>
<keyword evidence="5 7" id="KW-0408">Iron</keyword>
<sequence length="206" mass="23004">MTLSQTINGKLRKLPAWPLYFFGLLPLGWLAWLIVTGDLGVDPVKTLEHKVGKIGLQFLVATLCVTPLRRFTGVSLIKYRRALGLLSFFYIALHLMVWLGLDIQFRWTEIGADILKRPYITIGMLGFAVMLPLAITSNNLSVRRMGAVAWGKLHKLTYVAAAAGAIHYMMLVKAWPLEPMLYLAGVAALLALRALWSWRRAAARTA</sequence>
<comment type="caution">
    <text evidence="9">The sequence shown here is derived from an EMBL/GenBank/DDBJ whole genome shotgun (WGS) entry which is preliminary data.</text>
</comment>
<comment type="similarity">
    <text evidence="7">Belongs to the MsrQ family.</text>
</comment>
<keyword evidence="7" id="KW-0249">Electron transport</keyword>
<dbReference type="InterPro" id="IPR013130">
    <property type="entry name" value="Fe3_Rdtase_TM_dom"/>
</dbReference>
<dbReference type="Pfam" id="PF01794">
    <property type="entry name" value="Ferric_reduct"/>
    <property type="match status" value="1"/>
</dbReference>
<dbReference type="HAMAP" id="MF_01207">
    <property type="entry name" value="MsrQ"/>
    <property type="match status" value="1"/>
</dbReference>
<organism evidence="9 10">
    <name type="scientific">Acidimangrovimonas pyrenivorans</name>
    <dbReference type="NCBI Taxonomy" id="2030798"/>
    <lineage>
        <taxon>Bacteria</taxon>
        <taxon>Pseudomonadati</taxon>
        <taxon>Pseudomonadota</taxon>
        <taxon>Alphaproteobacteria</taxon>
        <taxon>Rhodobacterales</taxon>
        <taxon>Paracoccaceae</taxon>
        <taxon>Acidimangrovimonas</taxon>
    </lineage>
</organism>
<keyword evidence="7" id="KW-0349">Heme</keyword>
<comment type="function">
    <text evidence="7">Part of the MsrPQ system that repairs oxidized periplasmic proteins containing methionine sulfoxide residues (Met-O), using respiratory chain electrons. Thus protects these proteins from oxidative-stress damage caused by reactive species of oxygen and chlorine generated by the host defense mechanisms. MsrPQ is essential for the maintenance of envelope integrity under bleach stress, rescuing a wide series of structurally unrelated periplasmic proteins from methionine oxidation. MsrQ provides electrons for reduction to the reductase catalytic subunit MsrP, using the quinone pool of the respiratory chain.</text>
</comment>
<gene>
    <name evidence="7 9" type="primary">msrQ</name>
    <name evidence="9" type="ORF">ACFOES_09805</name>
</gene>
<dbReference type="Proteomes" id="UP001595443">
    <property type="component" value="Unassembled WGS sequence"/>
</dbReference>
<dbReference type="NCBIfam" id="NF003833">
    <property type="entry name" value="PRK05419.1-5"/>
    <property type="match status" value="1"/>
</dbReference>
<keyword evidence="3 7" id="KW-0812">Transmembrane</keyword>
<proteinExistence type="inferred from homology"/>
<comment type="subunit">
    <text evidence="7">Heterodimer of a catalytic subunit (MsrP) and a heme-binding subunit (MsrQ).</text>
</comment>
<keyword evidence="10" id="KW-1185">Reference proteome</keyword>
<comment type="subcellular location">
    <subcellularLocation>
        <location evidence="7">Cell membrane</location>
        <topology evidence="7">Multi-pass membrane protein</topology>
    </subcellularLocation>
    <subcellularLocation>
        <location evidence="1">Membrane</location>
        <topology evidence="1">Multi-pass membrane protein</topology>
    </subcellularLocation>
</comment>
<evidence type="ECO:0000313" key="9">
    <source>
        <dbReference type="EMBL" id="MFC2968387.1"/>
    </source>
</evidence>
<comment type="cofactor">
    <cofactor evidence="7">
        <name>FMN</name>
        <dbReference type="ChEBI" id="CHEBI:58210"/>
    </cofactor>
    <text evidence="7">Binds 1 FMN per subunit.</text>
</comment>
<dbReference type="RefSeq" id="WP_377833088.1">
    <property type="nucleotide sequence ID" value="NZ_JBHRSK010000006.1"/>
</dbReference>